<keyword evidence="2" id="KW-0472">Membrane</keyword>
<dbReference type="EMBL" id="CADCWM010001039">
    <property type="protein sequence ID" value="CAA9587421.1"/>
    <property type="molecule type" value="Genomic_DNA"/>
</dbReference>
<dbReference type="AlphaFoldDB" id="A0A6J4VRY8"/>
<protein>
    <submittedName>
        <fullName evidence="3">Uncharacterized protein</fullName>
    </submittedName>
</protein>
<organism evidence="3">
    <name type="scientific">uncultured Thermomicrobiales bacterium</name>
    <dbReference type="NCBI Taxonomy" id="1645740"/>
    <lineage>
        <taxon>Bacteria</taxon>
        <taxon>Pseudomonadati</taxon>
        <taxon>Thermomicrobiota</taxon>
        <taxon>Thermomicrobia</taxon>
        <taxon>Thermomicrobiales</taxon>
        <taxon>environmental samples</taxon>
    </lineage>
</organism>
<feature type="transmembrane region" description="Helical" evidence="2">
    <location>
        <begin position="12"/>
        <end position="34"/>
    </location>
</feature>
<reference evidence="3" key="1">
    <citation type="submission" date="2020-02" db="EMBL/GenBank/DDBJ databases">
        <authorList>
            <person name="Meier V. D."/>
        </authorList>
    </citation>
    <scope>NUCLEOTIDE SEQUENCE</scope>
    <source>
        <strain evidence="3">AVDCRST_MAG88</strain>
    </source>
</reference>
<accession>A0A6J4VRY8</accession>
<evidence type="ECO:0000256" key="2">
    <source>
        <dbReference type="SAM" id="Phobius"/>
    </source>
</evidence>
<keyword evidence="2" id="KW-1133">Transmembrane helix</keyword>
<sequence>MLEYGDTTNRWWMLALSIGAVVIGVVAALLLRIIRAASSIDRYAADIWDAGQKIAGNTASIWMLGQTNSVAGQILATAQSIDKHAAAIDQALNGAKPSEPATTSATGSASVQPGAE</sequence>
<keyword evidence="2" id="KW-0812">Transmembrane</keyword>
<name>A0A6J4VRY8_9BACT</name>
<evidence type="ECO:0000313" key="3">
    <source>
        <dbReference type="EMBL" id="CAA9587421.1"/>
    </source>
</evidence>
<evidence type="ECO:0000256" key="1">
    <source>
        <dbReference type="SAM" id="MobiDB-lite"/>
    </source>
</evidence>
<gene>
    <name evidence="3" type="ORF">AVDCRST_MAG88-4179</name>
</gene>
<proteinExistence type="predicted"/>
<feature type="compositionally biased region" description="Polar residues" evidence="1">
    <location>
        <begin position="100"/>
        <end position="116"/>
    </location>
</feature>
<feature type="region of interest" description="Disordered" evidence="1">
    <location>
        <begin position="92"/>
        <end position="116"/>
    </location>
</feature>